<feature type="transmembrane region" description="Helical" evidence="8">
    <location>
        <begin position="88"/>
        <end position="108"/>
    </location>
</feature>
<evidence type="ECO:0000256" key="2">
    <source>
        <dbReference type="ARBA" id="ARBA00006228"/>
    </source>
</evidence>
<keyword evidence="3" id="KW-1003">Cell membrane</keyword>
<dbReference type="RefSeq" id="WP_345036615.1">
    <property type="nucleotide sequence ID" value="NZ_BAABBA010000001.1"/>
</dbReference>
<name>A0ABP8EQ68_9MICO</name>
<sequence length="222" mass="23859">MTGATGAPAPRPTGAPAEDPAGAPQPDRRRARWPRASWGMLAWLTAVWVLLWGDITLANVVAGLGVALLVTTVAPLPRTPFDGRFRPWGVVVLMVRFAYDVVVASLQISAMALSGRQPRGAVIRVRLRSHSDTYLTATAGFSSLVPGSIVVEAHRVTGTLYLHVFDVEMHGGLDAAHRTVLEQEERILRAVASKAELIDAGYVPGSSRRAGRLTQPTGEVRR</sequence>
<evidence type="ECO:0000256" key="7">
    <source>
        <dbReference type="SAM" id="MobiDB-lite"/>
    </source>
</evidence>
<feature type="transmembrane region" description="Helical" evidence="8">
    <location>
        <begin position="33"/>
        <end position="51"/>
    </location>
</feature>
<dbReference type="PANTHER" id="PTHR34584">
    <property type="entry name" value="NA(+)/H(+) ANTIPORTER SUBUNIT E1"/>
    <property type="match status" value="1"/>
</dbReference>
<dbReference type="Proteomes" id="UP001499841">
    <property type="component" value="Unassembled WGS sequence"/>
</dbReference>
<comment type="subcellular location">
    <subcellularLocation>
        <location evidence="1">Cell membrane</location>
        <topology evidence="1">Multi-pass membrane protein</topology>
    </subcellularLocation>
</comment>
<feature type="region of interest" description="Disordered" evidence="7">
    <location>
        <begin position="1"/>
        <end position="29"/>
    </location>
</feature>
<keyword evidence="4 8" id="KW-0812">Transmembrane</keyword>
<evidence type="ECO:0000256" key="5">
    <source>
        <dbReference type="ARBA" id="ARBA00022989"/>
    </source>
</evidence>
<evidence type="ECO:0000256" key="1">
    <source>
        <dbReference type="ARBA" id="ARBA00004651"/>
    </source>
</evidence>
<evidence type="ECO:0000256" key="3">
    <source>
        <dbReference type="ARBA" id="ARBA00022475"/>
    </source>
</evidence>
<evidence type="ECO:0000256" key="8">
    <source>
        <dbReference type="SAM" id="Phobius"/>
    </source>
</evidence>
<dbReference type="EMBL" id="BAABBA010000001">
    <property type="protein sequence ID" value="GAA4285838.1"/>
    <property type="molecule type" value="Genomic_DNA"/>
</dbReference>
<protein>
    <submittedName>
        <fullName evidence="9">Na+/H+ antiporter subunit E</fullName>
    </submittedName>
</protein>
<feature type="compositionally biased region" description="Low complexity" evidence="7">
    <location>
        <begin position="1"/>
        <end position="17"/>
    </location>
</feature>
<reference evidence="10" key="1">
    <citation type="journal article" date="2019" name="Int. J. Syst. Evol. Microbiol.">
        <title>The Global Catalogue of Microorganisms (GCM) 10K type strain sequencing project: providing services to taxonomists for standard genome sequencing and annotation.</title>
        <authorList>
            <consortium name="The Broad Institute Genomics Platform"/>
            <consortium name="The Broad Institute Genome Sequencing Center for Infectious Disease"/>
            <person name="Wu L."/>
            <person name="Ma J."/>
        </authorList>
    </citation>
    <scope>NUCLEOTIDE SEQUENCE [LARGE SCALE GENOMIC DNA]</scope>
    <source>
        <strain evidence="10">JCM 17459</strain>
    </source>
</reference>
<accession>A0ABP8EQ68</accession>
<comment type="caution">
    <text evidence="9">The sequence shown here is derived from an EMBL/GenBank/DDBJ whole genome shotgun (WGS) entry which is preliminary data.</text>
</comment>
<dbReference type="NCBIfam" id="NF006521">
    <property type="entry name" value="PRK08965.1-5"/>
    <property type="match status" value="1"/>
</dbReference>
<evidence type="ECO:0000313" key="10">
    <source>
        <dbReference type="Proteomes" id="UP001499841"/>
    </source>
</evidence>
<dbReference type="PANTHER" id="PTHR34584:SF1">
    <property type="entry name" value="NA(+)_H(+) ANTIPORTER SUBUNIT E1"/>
    <property type="match status" value="1"/>
</dbReference>
<evidence type="ECO:0000313" key="9">
    <source>
        <dbReference type="EMBL" id="GAA4285838.1"/>
    </source>
</evidence>
<proteinExistence type="inferred from homology"/>
<feature type="transmembrane region" description="Helical" evidence="8">
    <location>
        <begin position="57"/>
        <end position="76"/>
    </location>
</feature>
<keyword evidence="10" id="KW-1185">Reference proteome</keyword>
<keyword evidence="6 8" id="KW-0472">Membrane</keyword>
<dbReference type="Pfam" id="PF01899">
    <property type="entry name" value="MNHE"/>
    <property type="match status" value="1"/>
</dbReference>
<dbReference type="InterPro" id="IPR002758">
    <property type="entry name" value="Cation_antiport_E"/>
</dbReference>
<gene>
    <name evidence="9" type="ORF">GCM10022262_01970</name>
</gene>
<evidence type="ECO:0000256" key="4">
    <source>
        <dbReference type="ARBA" id="ARBA00022692"/>
    </source>
</evidence>
<comment type="similarity">
    <text evidence="2">Belongs to the CPA3 antiporters (TC 2.A.63) subunit E family.</text>
</comment>
<evidence type="ECO:0000256" key="6">
    <source>
        <dbReference type="ARBA" id="ARBA00023136"/>
    </source>
</evidence>
<keyword evidence="5 8" id="KW-1133">Transmembrane helix</keyword>
<organism evidence="9 10">
    <name type="scientific">Georgenia daeguensis</name>
    <dbReference type="NCBI Taxonomy" id="908355"/>
    <lineage>
        <taxon>Bacteria</taxon>
        <taxon>Bacillati</taxon>
        <taxon>Actinomycetota</taxon>
        <taxon>Actinomycetes</taxon>
        <taxon>Micrococcales</taxon>
        <taxon>Bogoriellaceae</taxon>
        <taxon>Georgenia</taxon>
    </lineage>
</organism>